<gene>
    <name evidence="2" type="ORF">AAF712_003044</name>
</gene>
<dbReference type="Proteomes" id="UP001437256">
    <property type="component" value="Unassembled WGS sequence"/>
</dbReference>
<feature type="transmembrane region" description="Helical" evidence="1">
    <location>
        <begin position="298"/>
        <end position="322"/>
    </location>
</feature>
<name>A0ABR3A8D8_9AGAR</name>
<keyword evidence="1" id="KW-0812">Transmembrane</keyword>
<accession>A0ABR3A8D8</accession>
<organism evidence="2 3">
    <name type="scientific">Marasmius tenuissimus</name>
    <dbReference type="NCBI Taxonomy" id="585030"/>
    <lineage>
        <taxon>Eukaryota</taxon>
        <taxon>Fungi</taxon>
        <taxon>Dikarya</taxon>
        <taxon>Basidiomycota</taxon>
        <taxon>Agaricomycotina</taxon>
        <taxon>Agaricomycetes</taxon>
        <taxon>Agaricomycetidae</taxon>
        <taxon>Agaricales</taxon>
        <taxon>Marasmiineae</taxon>
        <taxon>Marasmiaceae</taxon>
        <taxon>Marasmius</taxon>
    </lineage>
</organism>
<keyword evidence="1" id="KW-1133">Transmembrane helix</keyword>
<sequence length="364" mass="39967">MSITYLVDDQDPAIEYLCTVTKQSKVRDNYLNNTYTTIAGSECGGGWFKYKFHGTSVRVSSRLSSPDADYAVQVDISPMLQRSGNGVYQSPELVDGREHSIVYAVGNQSLSPAFDYLTVTAGHTTRLHGKTIIVDDEDDEIQYSGNWRTEPISPPTVAFDYTSSPYLDTTHWSNTVGDSVTYSFKGSSVAVYGVIPFSQLFPNRTISASYAIDGGEPEIRSFTPSIEGHPIAMSQFFLSERLSEGRHTLVVEVTDIPDLTMLGFGLDFITYSASFDSLSAAGRGDAESAEALGGHALVWQPVLGALLGFVALLIGIFGWLWWRKRKQAKARAERTSRAHVIENWKSRGIQEGDKVKNGSLTADV</sequence>
<evidence type="ECO:0000313" key="3">
    <source>
        <dbReference type="Proteomes" id="UP001437256"/>
    </source>
</evidence>
<evidence type="ECO:0000256" key="1">
    <source>
        <dbReference type="SAM" id="Phobius"/>
    </source>
</evidence>
<dbReference type="Gene3D" id="2.60.120.260">
    <property type="entry name" value="Galactose-binding domain-like"/>
    <property type="match status" value="1"/>
</dbReference>
<keyword evidence="1" id="KW-0472">Membrane</keyword>
<comment type="caution">
    <text evidence="2">The sequence shown here is derived from an EMBL/GenBank/DDBJ whole genome shotgun (WGS) entry which is preliminary data.</text>
</comment>
<reference evidence="2 3" key="1">
    <citation type="submission" date="2024-05" db="EMBL/GenBank/DDBJ databases">
        <title>A draft genome resource for the thread blight pathogen Marasmius tenuissimus strain MS-2.</title>
        <authorList>
            <person name="Yulfo-Soto G.E."/>
            <person name="Baruah I.K."/>
            <person name="Amoako-Attah I."/>
            <person name="Bukari Y."/>
            <person name="Meinhardt L.W."/>
            <person name="Bailey B.A."/>
            <person name="Cohen S.P."/>
        </authorList>
    </citation>
    <scope>NUCLEOTIDE SEQUENCE [LARGE SCALE GENOMIC DNA]</scope>
    <source>
        <strain evidence="2 3">MS-2</strain>
    </source>
</reference>
<keyword evidence="3" id="KW-1185">Reference proteome</keyword>
<protein>
    <submittedName>
        <fullName evidence="2">Uncharacterized protein</fullName>
    </submittedName>
</protein>
<evidence type="ECO:0000313" key="2">
    <source>
        <dbReference type="EMBL" id="KAL0069775.1"/>
    </source>
</evidence>
<proteinExistence type="predicted"/>
<dbReference type="EMBL" id="JBBXMP010000010">
    <property type="protein sequence ID" value="KAL0069775.1"/>
    <property type="molecule type" value="Genomic_DNA"/>
</dbReference>